<gene>
    <name evidence="1" type="ORF">TPSD3_08840</name>
</gene>
<sequence length="258" mass="30488">MIRVRKKPCPALENFKEQEKQQGIKPVYKKGLARKEEYKEHFRKVREQLLEEQGYVCCYCQQRISLPKDEKGNSLLPEMSVEHFKPKSKEEYKHLQLDYDNLFAACEGYTHGQSHCNNRKGGEELKDIPNLATKKFDGFRIRYINYTIRKSGDRKESDLKCIKVARLRKENEENDDPLTGKKEGCLNLNHQTLANRRYEAWIKATKLFYEGCGENWHTDKGKKLAQEIIDDYSKPNEKGELKEFYQVIIDLIKKEFKI</sequence>
<dbReference type="RefSeq" id="WP_086488186.1">
    <property type="nucleotide sequence ID" value="NZ_MSLT01000012.1"/>
</dbReference>
<keyword evidence="2" id="KW-1185">Reference proteome</keyword>
<organism evidence="1 2">
    <name type="scientific">Thioflexithrix psekupsensis</name>
    <dbReference type="NCBI Taxonomy" id="1570016"/>
    <lineage>
        <taxon>Bacteria</taxon>
        <taxon>Pseudomonadati</taxon>
        <taxon>Pseudomonadota</taxon>
        <taxon>Gammaproteobacteria</taxon>
        <taxon>Thiotrichales</taxon>
        <taxon>Thioflexithrix</taxon>
    </lineage>
</organism>
<dbReference type="Gene3D" id="1.10.30.50">
    <property type="match status" value="1"/>
</dbReference>
<evidence type="ECO:0000313" key="2">
    <source>
        <dbReference type="Proteomes" id="UP000194798"/>
    </source>
</evidence>
<protein>
    <recommendedName>
        <fullName evidence="3">TIGR02646 family protein</fullName>
    </recommendedName>
</protein>
<accession>A0A251X8Z3</accession>
<dbReference type="OrthoDB" id="6975485at2"/>
<proteinExistence type="predicted"/>
<dbReference type="AlphaFoldDB" id="A0A251X8Z3"/>
<reference evidence="1 2" key="1">
    <citation type="submission" date="2016-12" db="EMBL/GenBank/DDBJ databases">
        <title>Thioflexothrix psekupsii D3 genome sequencing and assembly.</title>
        <authorList>
            <person name="Fomenkov A."/>
            <person name="Vincze T."/>
            <person name="Grabovich M."/>
            <person name="Anton B.P."/>
            <person name="Dubinina G."/>
            <person name="Orlova M."/>
            <person name="Belousova E."/>
            <person name="Roberts R.J."/>
        </authorList>
    </citation>
    <scope>NUCLEOTIDE SEQUENCE [LARGE SCALE GENOMIC DNA]</scope>
    <source>
        <strain evidence="1">D3</strain>
    </source>
</reference>
<evidence type="ECO:0008006" key="3">
    <source>
        <dbReference type="Google" id="ProtNLM"/>
    </source>
</evidence>
<comment type="caution">
    <text evidence="1">The sequence shown here is derived from an EMBL/GenBank/DDBJ whole genome shotgun (WGS) entry which is preliminary data.</text>
</comment>
<dbReference type="Proteomes" id="UP000194798">
    <property type="component" value="Unassembled WGS sequence"/>
</dbReference>
<dbReference type="EMBL" id="MSLT01000012">
    <property type="protein sequence ID" value="OUD14405.1"/>
    <property type="molecule type" value="Genomic_DNA"/>
</dbReference>
<evidence type="ECO:0000313" key="1">
    <source>
        <dbReference type="EMBL" id="OUD14405.1"/>
    </source>
</evidence>
<name>A0A251X8Z3_9GAMM</name>